<evidence type="ECO:0000256" key="5">
    <source>
        <dbReference type="ARBA" id="ARBA00022989"/>
    </source>
</evidence>
<comment type="subcellular location">
    <subcellularLocation>
        <location evidence="1">Membrane</location>
        <topology evidence="1">Multi-pass membrane protein</topology>
    </subcellularLocation>
</comment>
<dbReference type="AlphaFoldDB" id="A0A0B6X1S0"/>
<dbReference type="GO" id="GO:0005886">
    <property type="term" value="C:plasma membrane"/>
    <property type="evidence" value="ECO:0007669"/>
    <property type="project" value="TreeGrafter"/>
</dbReference>
<sequence length="344" mass="38084">MIGVLRDTGTRLTPQSEEKIRAGDLLLVCGRVEDILRVKTAAGIEIKSDFKLSDRDLRDGEMQLFEVMILRGSDLIGRTLKRLRFREQYGLTVLALNRHGVSLLAKMSDIPLRFGDVLLVQGRREDVERLVADGNLLLLQDVSRRSKRVGKQRWAIAAFLFFLILSVTQVVPLVVAVMAGVLLLIATRTINAQEIYDFIEWRLIVLIAGLISFSAAMEKTGTDRYLAGLIVRWAGDYGGMAVLAGFFLLTVLLTQPMSNQAAALVVLPVAVKTAVALGLNPRTFAVAVTYAASCSFLTPLEPACVLVYAPGRYRFLDFFKVGSILTLAVFIIVMLLVPIYWPLR</sequence>
<dbReference type="PANTHER" id="PTHR43652:SF2">
    <property type="entry name" value="BASIC AMINO ACID ANTIPORTER YFCC-RELATED"/>
    <property type="match status" value="1"/>
</dbReference>
<dbReference type="InterPro" id="IPR004680">
    <property type="entry name" value="Cit_transptr-like_dom"/>
</dbReference>
<dbReference type="GO" id="GO:0008324">
    <property type="term" value="F:monoatomic cation transmembrane transporter activity"/>
    <property type="evidence" value="ECO:0007669"/>
    <property type="project" value="InterPro"/>
</dbReference>
<feature type="transmembrane region" description="Helical" evidence="7">
    <location>
        <begin position="285"/>
        <end position="309"/>
    </location>
</feature>
<evidence type="ECO:0000256" key="3">
    <source>
        <dbReference type="ARBA" id="ARBA00022692"/>
    </source>
</evidence>
<feature type="domain" description="RCK C-terminal" evidence="8">
    <location>
        <begin position="1"/>
        <end position="44"/>
    </location>
</feature>
<feature type="transmembrane region" description="Helical" evidence="7">
    <location>
        <begin position="321"/>
        <end position="341"/>
    </location>
</feature>
<dbReference type="GO" id="GO:0006813">
    <property type="term" value="P:potassium ion transport"/>
    <property type="evidence" value="ECO:0007669"/>
    <property type="project" value="InterPro"/>
</dbReference>
<dbReference type="Proteomes" id="UP000031518">
    <property type="component" value="Unassembled WGS sequence"/>
</dbReference>
<evidence type="ECO:0000256" key="2">
    <source>
        <dbReference type="ARBA" id="ARBA00022448"/>
    </source>
</evidence>
<dbReference type="Gene3D" id="3.30.70.1450">
    <property type="entry name" value="Regulator of K+ conductance, C-terminal domain"/>
    <property type="match status" value="1"/>
</dbReference>
<evidence type="ECO:0000256" key="7">
    <source>
        <dbReference type="SAM" id="Phobius"/>
    </source>
</evidence>
<evidence type="ECO:0000259" key="8">
    <source>
        <dbReference type="PROSITE" id="PS51202"/>
    </source>
</evidence>
<dbReference type="PROSITE" id="PS51202">
    <property type="entry name" value="RCK_C"/>
    <property type="match status" value="2"/>
</dbReference>
<evidence type="ECO:0000256" key="4">
    <source>
        <dbReference type="ARBA" id="ARBA00022737"/>
    </source>
</evidence>
<keyword evidence="2" id="KW-0813">Transport</keyword>
<dbReference type="InterPro" id="IPR006037">
    <property type="entry name" value="RCK_C"/>
</dbReference>
<keyword evidence="3 7" id="KW-0812">Transmembrane</keyword>
<feature type="transmembrane region" description="Helical" evidence="7">
    <location>
        <begin position="199"/>
        <end position="217"/>
    </location>
</feature>
<evidence type="ECO:0000313" key="9">
    <source>
        <dbReference type="EMBL" id="CDM66942.1"/>
    </source>
</evidence>
<dbReference type="STRING" id="454194.PYK22_02989"/>
<dbReference type="InterPro" id="IPR036721">
    <property type="entry name" value="RCK_C_sf"/>
</dbReference>
<name>A0A0B6X1S0_9BACT</name>
<protein>
    <submittedName>
        <fullName evidence="9">Di-/tricarboxylate transporter</fullName>
    </submittedName>
</protein>
<keyword evidence="10" id="KW-1185">Reference proteome</keyword>
<dbReference type="RefSeq" id="WP_060635737.1">
    <property type="nucleotide sequence ID" value="NZ_CBXV010000008.1"/>
</dbReference>
<evidence type="ECO:0000256" key="6">
    <source>
        <dbReference type="ARBA" id="ARBA00023136"/>
    </source>
</evidence>
<reference evidence="9 10" key="2">
    <citation type="submission" date="2015-01" db="EMBL/GenBank/DDBJ databases">
        <title>Complete genome sequence of Pyrinomonas methylaliphatogenes type strain K22T.</title>
        <authorList>
            <person name="Lee K.C.Y."/>
            <person name="Power J.F."/>
            <person name="Dunfield P.F."/>
            <person name="Morgan X.C."/>
            <person name="Huttenhower C."/>
            <person name="Stott M.B."/>
        </authorList>
    </citation>
    <scope>NUCLEOTIDE SEQUENCE [LARGE SCALE GENOMIC DNA]</scope>
    <source>
        <strain evidence="9 10">K22</strain>
    </source>
</reference>
<feature type="transmembrane region" description="Helical" evidence="7">
    <location>
        <begin position="261"/>
        <end position="279"/>
    </location>
</feature>
<evidence type="ECO:0000256" key="1">
    <source>
        <dbReference type="ARBA" id="ARBA00004141"/>
    </source>
</evidence>
<evidence type="ECO:0000313" key="10">
    <source>
        <dbReference type="Proteomes" id="UP000031518"/>
    </source>
</evidence>
<proteinExistence type="predicted"/>
<reference evidence="9 10" key="1">
    <citation type="submission" date="2013-12" db="EMBL/GenBank/DDBJ databases">
        <authorList>
            <person name="Stott M."/>
        </authorList>
    </citation>
    <scope>NUCLEOTIDE SEQUENCE [LARGE SCALE GENOMIC DNA]</scope>
    <source>
        <strain evidence="9 10">K22</strain>
    </source>
</reference>
<keyword evidence="4" id="KW-0677">Repeat</keyword>
<dbReference type="Pfam" id="PF03600">
    <property type="entry name" value="CitMHS"/>
    <property type="match status" value="1"/>
</dbReference>
<organism evidence="9 10">
    <name type="scientific">Pyrinomonas methylaliphatogenes</name>
    <dbReference type="NCBI Taxonomy" id="454194"/>
    <lineage>
        <taxon>Bacteria</taxon>
        <taxon>Pseudomonadati</taxon>
        <taxon>Acidobacteriota</taxon>
        <taxon>Blastocatellia</taxon>
        <taxon>Blastocatellales</taxon>
        <taxon>Pyrinomonadaceae</taxon>
        <taxon>Pyrinomonas</taxon>
    </lineage>
</organism>
<feature type="domain" description="RCK C-terminal" evidence="8">
    <location>
        <begin position="52"/>
        <end position="136"/>
    </location>
</feature>
<dbReference type="OrthoDB" id="9765532at2"/>
<dbReference type="PANTHER" id="PTHR43652">
    <property type="entry name" value="BASIC AMINO ACID ANTIPORTER YFCC-RELATED"/>
    <property type="match status" value="1"/>
</dbReference>
<keyword evidence="6 7" id="KW-0472">Membrane</keyword>
<accession>A0A0B6X1S0</accession>
<keyword evidence="5 7" id="KW-1133">Transmembrane helix</keyword>
<dbReference type="SUPFAM" id="SSF116726">
    <property type="entry name" value="TrkA C-terminal domain-like"/>
    <property type="match status" value="2"/>
</dbReference>
<dbReference type="EMBL" id="CBXV010000008">
    <property type="protein sequence ID" value="CDM66942.1"/>
    <property type="molecule type" value="Genomic_DNA"/>
</dbReference>
<gene>
    <name evidence="9" type="ORF">PYK22_02989</name>
</gene>
<feature type="transmembrane region" description="Helical" evidence="7">
    <location>
        <begin position="237"/>
        <end position="254"/>
    </location>
</feature>
<dbReference type="InterPro" id="IPR051679">
    <property type="entry name" value="DASS-Related_Transporters"/>
</dbReference>
<feature type="transmembrane region" description="Helical" evidence="7">
    <location>
        <begin position="154"/>
        <end position="187"/>
    </location>
</feature>